<comment type="caution">
    <text evidence="2">The sequence shown here is derived from an EMBL/GenBank/DDBJ whole genome shotgun (WGS) entry which is preliminary data.</text>
</comment>
<organism evidence="2 3">
    <name type="scientific">Macrolepiota fuliginosa MF-IS2</name>
    <dbReference type="NCBI Taxonomy" id="1400762"/>
    <lineage>
        <taxon>Eukaryota</taxon>
        <taxon>Fungi</taxon>
        <taxon>Dikarya</taxon>
        <taxon>Basidiomycota</taxon>
        <taxon>Agaricomycotina</taxon>
        <taxon>Agaricomycetes</taxon>
        <taxon>Agaricomycetidae</taxon>
        <taxon>Agaricales</taxon>
        <taxon>Agaricineae</taxon>
        <taxon>Agaricaceae</taxon>
        <taxon>Macrolepiota</taxon>
    </lineage>
</organism>
<reference evidence="2" key="1">
    <citation type="submission" date="2020-11" db="EMBL/GenBank/DDBJ databases">
        <authorList>
            <consortium name="DOE Joint Genome Institute"/>
            <person name="Ahrendt S."/>
            <person name="Riley R."/>
            <person name="Andreopoulos W."/>
            <person name="Labutti K."/>
            <person name="Pangilinan J."/>
            <person name="Ruiz-Duenas F.J."/>
            <person name="Barrasa J.M."/>
            <person name="Sanchez-Garcia M."/>
            <person name="Camarero S."/>
            <person name="Miyauchi S."/>
            <person name="Serrano A."/>
            <person name="Linde D."/>
            <person name="Babiker R."/>
            <person name="Drula E."/>
            <person name="Ayuso-Fernandez I."/>
            <person name="Pacheco R."/>
            <person name="Padilla G."/>
            <person name="Ferreira P."/>
            <person name="Barriuso J."/>
            <person name="Kellner H."/>
            <person name="Castanera R."/>
            <person name="Alfaro M."/>
            <person name="Ramirez L."/>
            <person name="Pisabarro A.G."/>
            <person name="Kuo A."/>
            <person name="Tritt A."/>
            <person name="Lipzen A."/>
            <person name="He G."/>
            <person name="Yan M."/>
            <person name="Ng V."/>
            <person name="Cullen D."/>
            <person name="Martin F."/>
            <person name="Rosso M.-N."/>
            <person name="Henrissat B."/>
            <person name="Hibbett D."/>
            <person name="Martinez A.T."/>
            <person name="Grigoriev I.V."/>
        </authorList>
    </citation>
    <scope>NUCLEOTIDE SEQUENCE</scope>
    <source>
        <strain evidence="2">MF-IS2</strain>
    </source>
</reference>
<evidence type="ECO:0000313" key="3">
    <source>
        <dbReference type="Proteomes" id="UP000807342"/>
    </source>
</evidence>
<feature type="compositionally biased region" description="Acidic residues" evidence="1">
    <location>
        <begin position="134"/>
        <end position="147"/>
    </location>
</feature>
<evidence type="ECO:0000313" key="2">
    <source>
        <dbReference type="EMBL" id="KAF9439865.1"/>
    </source>
</evidence>
<gene>
    <name evidence="2" type="ORF">P691DRAFT_768691</name>
</gene>
<feature type="region of interest" description="Disordered" evidence="1">
    <location>
        <begin position="78"/>
        <end position="262"/>
    </location>
</feature>
<dbReference type="Proteomes" id="UP000807342">
    <property type="component" value="Unassembled WGS sequence"/>
</dbReference>
<feature type="compositionally biased region" description="Acidic residues" evidence="1">
    <location>
        <begin position="106"/>
        <end position="124"/>
    </location>
</feature>
<accession>A0A9P5WY21</accession>
<sequence>MSTNSANLIPLLETFFQSQDWTHLDKNERMAIIRRCLKSLREEYDILAGPDSVSWDYNDSELIGDHHIFPNFDMSPIDDNDTHTHSDTNTDYDTDPNPDYGADYDAYPDSDIDDYDTDVDDYDPPFDNRFNEIYDPDFDDYDPDFDDDYHVKDLAPGPSNRTSVKRIPCRDHTDIPCPKRIQCRSVGASPPPQTSSNTNTNAPHPLSLPPPHHAPSHPHTQPYAPYITASTNPTPSASHPMIGRNNTSRPRKNLAIKTIVRR</sequence>
<keyword evidence="3" id="KW-1185">Reference proteome</keyword>
<feature type="compositionally biased region" description="Polar residues" evidence="1">
    <location>
        <begin position="228"/>
        <end position="237"/>
    </location>
</feature>
<proteinExistence type="predicted"/>
<evidence type="ECO:0000256" key="1">
    <source>
        <dbReference type="SAM" id="MobiDB-lite"/>
    </source>
</evidence>
<dbReference type="AlphaFoldDB" id="A0A9P5WY21"/>
<name>A0A9P5WY21_9AGAR</name>
<protein>
    <submittedName>
        <fullName evidence="2">Uncharacterized protein</fullName>
    </submittedName>
</protein>
<feature type="compositionally biased region" description="Basic residues" evidence="1">
    <location>
        <begin position="249"/>
        <end position="262"/>
    </location>
</feature>
<dbReference type="EMBL" id="MU153238">
    <property type="protein sequence ID" value="KAF9439865.1"/>
    <property type="molecule type" value="Genomic_DNA"/>
</dbReference>